<feature type="domain" description="Protein kinase" evidence="2">
    <location>
        <begin position="1"/>
        <end position="243"/>
    </location>
</feature>
<feature type="compositionally biased region" description="Basic residues" evidence="1">
    <location>
        <begin position="133"/>
        <end position="142"/>
    </location>
</feature>
<sequence>MPTLPPHDRHVDVLEMNEAFEEEVNGLFGFAGTLVVYQADGKVYHAVSKARCSSPSEVKAEHLKNVVNIPVSAYRPPASSEITRAPDPLPRDGYSVLAEAKVCEQLMRHPHPNVATYLGCQRTLMQEVNPRNLSKRRSRSSRRATGNYGSMLAGMESGIKHIHSLGLVHNDINPKNVMLDGDRAVLIDLDSCRPVRDSLEGVGRTYEWYDENVQLSVPKNDLDALAEIRAWLGDDCETFQFDE</sequence>
<dbReference type="PROSITE" id="PS50011">
    <property type="entry name" value="PROTEIN_KINASE_DOM"/>
    <property type="match status" value="1"/>
</dbReference>
<protein>
    <recommendedName>
        <fullName evidence="2">Protein kinase domain-containing protein</fullName>
    </recommendedName>
</protein>
<dbReference type="GO" id="GO:0004672">
    <property type="term" value="F:protein kinase activity"/>
    <property type="evidence" value="ECO:0007669"/>
    <property type="project" value="InterPro"/>
</dbReference>
<dbReference type="Proteomes" id="UP001174936">
    <property type="component" value="Unassembled WGS sequence"/>
</dbReference>
<evidence type="ECO:0000259" key="2">
    <source>
        <dbReference type="PROSITE" id="PS50011"/>
    </source>
</evidence>
<dbReference type="AlphaFoldDB" id="A0AA39YMW4"/>
<dbReference type="Gene3D" id="1.10.510.10">
    <property type="entry name" value="Transferase(Phosphotransferase) domain 1"/>
    <property type="match status" value="1"/>
</dbReference>
<dbReference type="GO" id="GO:0005524">
    <property type="term" value="F:ATP binding"/>
    <property type="evidence" value="ECO:0007669"/>
    <property type="project" value="InterPro"/>
</dbReference>
<evidence type="ECO:0000313" key="4">
    <source>
        <dbReference type="Proteomes" id="UP001174936"/>
    </source>
</evidence>
<dbReference type="InterPro" id="IPR000719">
    <property type="entry name" value="Prot_kinase_dom"/>
</dbReference>
<dbReference type="EMBL" id="JAULSV010000001">
    <property type="protein sequence ID" value="KAK0655486.1"/>
    <property type="molecule type" value="Genomic_DNA"/>
</dbReference>
<gene>
    <name evidence="3" type="ORF">B0T16DRAFT_424306</name>
</gene>
<proteinExistence type="predicted"/>
<dbReference type="InterPro" id="IPR011009">
    <property type="entry name" value="Kinase-like_dom_sf"/>
</dbReference>
<dbReference type="SUPFAM" id="SSF56112">
    <property type="entry name" value="Protein kinase-like (PK-like)"/>
    <property type="match status" value="1"/>
</dbReference>
<feature type="region of interest" description="Disordered" evidence="1">
    <location>
        <begin position="129"/>
        <end position="149"/>
    </location>
</feature>
<evidence type="ECO:0000313" key="3">
    <source>
        <dbReference type="EMBL" id="KAK0655486.1"/>
    </source>
</evidence>
<organism evidence="3 4">
    <name type="scientific">Cercophora newfieldiana</name>
    <dbReference type="NCBI Taxonomy" id="92897"/>
    <lineage>
        <taxon>Eukaryota</taxon>
        <taxon>Fungi</taxon>
        <taxon>Dikarya</taxon>
        <taxon>Ascomycota</taxon>
        <taxon>Pezizomycotina</taxon>
        <taxon>Sordariomycetes</taxon>
        <taxon>Sordariomycetidae</taxon>
        <taxon>Sordariales</taxon>
        <taxon>Lasiosphaeriaceae</taxon>
        <taxon>Cercophora</taxon>
    </lineage>
</organism>
<accession>A0AA39YMW4</accession>
<comment type="caution">
    <text evidence="3">The sequence shown here is derived from an EMBL/GenBank/DDBJ whole genome shotgun (WGS) entry which is preliminary data.</text>
</comment>
<keyword evidence="4" id="KW-1185">Reference proteome</keyword>
<name>A0AA39YMW4_9PEZI</name>
<evidence type="ECO:0000256" key="1">
    <source>
        <dbReference type="SAM" id="MobiDB-lite"/>
    </source>
</evidence>
<reference evidence="3" key="1">
    <citation type="submission" date="2023-06" db="EMBL/GenBank/DDBJ databases">
        <title>Genome-scale phylogeny and comparative genomics of the fungal order Sordariales.</title>
        <authorList>
            <consortium name="Lawrence Berkeley National Laboratory"/>
            <person name="Hensen N."/>
            <person name="Bonometti L."/>
            <person name="Westerberg I."/>
            <person name="Brannstrom I.O."/>
            <person name="Guillou S."/>
            <person name="Cros-Aarteil S."/>
            <person name="Calhoun S."/>
            <person name="Haridas S."/>
            <person name="Kuo A."/>
            <person name="Mondo S."/>
            <person name="Pangilinan J."/>
            <person name="Riley R."/>
            <person name="Labutti K."/>
            <person name="Andreopoulos B."/>
            <person name="Lipzen A."/>
            <person name="Chen C."/>
            <person name="Yanf M."/>
            <person name="Daum C."/>
            <person name="Ng V."/>
            <person name="Clum A."/>
            <person name="Steindorff A."/>
            <person name="Ohm R."/>
            <person name="Martin F."/>
            <person name="Silar P."/>
            <person name="Natvig D."/>
            <person name="Lalanne C."/>
            <person name="Gautier V."/>
            <person name="Ament-Velasquez S.L."/>
            <person name="Kruys A."/>
            <person name="Hutchinson M.I."/>
            <person name="Powell A.J."/>
            <person name="Barry K."/>
            <person name="Miller A.N."/>
            <person name="Grigoriev I.V."/>
            <person name="Debuchy R."/>
            <person name="Gladieux P."/>
            <person name="Thoren M.H."/>
            <person name="Johannesson H."/>
        </authorList>
    </citation>
    <scope>NUCLEOTIDE SEQUENCE</scope>
    <source>
        <strain evidence="3">SMH2532-1</strain>
    </source>
</reference>